<dbReference type="InterPro" id="IPR001251">
    <property type="entry name" value="CRAL-TRIO_dom"/>
</dbReference>
<accession>A0AAE0BJA3</accession>
<gene>
    <name evidence="5" type="ORF">CYMTET_52324</name>
</gene>
<organism evidence="5 6">
    <name type="scientific">Cymbomonas tetramitiformis</name>
    <dbReference type="NCBI Taxonomy" id="36881"/>
    <lineage>
        <taxon>Eukaryota</taxon>
        <taxon>Viridiplantae</taxon>
        <taxon>Chlorophyta</taxon>
        <taxon>Pyramimonadophyceae</taxon>
        <taxon>Pyramimonadales</taxon>
        <taxon>Pyramimonadaceae</taxon>
        <taxon>Cymbomonas</taxon>
    </lineage>
</organism>
<comment type="subcellular location">
    <subcellularLocation>
        <location evidence="1">Cell membrane</location>
        <topology evidence="1">Peripheral membrane protein</topology>
    </subcellularLocation>
    <subcellularLocation>
        <location evidence="2">Golgi apparatus membrane</location>
        <topology evidence="2">Peripheral membrane protein</topology>
    </subcellularLocation>
</comment>
<sequence length="391" mass="44023">MNYLSLCTYHRRSTDLKDIMPPAFDSNDLNKHVIFPWRKVVPLADEVVRFNEFKRQIDEKGIVVPVTLVSAGDYEGTLLRFLRARQLVTAKALKMLEDTLAFRAQEKVDLLLLKPVAPEAVANIRKHQACSHLGVDLEGHPLFLDRPGYTDIDGMLSSGVKEDDVMTYHLQELEWFANYYTWVRSEQCGHTVDKKTVVVDGAKTSVSLFMKIRTLFSRISTVDQANYPENVNKIVIMNAGWFFSGVFRLITPLLDVHTREKIAILNSSRSDFDALHAVVAPSHLPKVFQGEMKDEDSFTVCGDTQLAHFYAEYDCEIRRKQQLVEEGATMAEAMLPTFVRTAALNGTLQVCEPSEAASSPFASCPGLMAGVIATLSRRDQMQKNVLDLMKV</sequence>
<dbReference type="SMART" id="SM01100">
    <property type="entry name" value="CRAL_TRIO_N"/>
    <property type="match status" value="1"/>
</dbReference>
<evidence type="ECO:0000313" key="6">
    <source>
        <dbReference type="Proteomes" id="UP001190700"/>
    </source>
</evidence>
<dbReference type="Pfam" id="PF00650">
    <property type="entry name" value="CRAL_TRIO"/>
    <property type="match status" value="1"/>
</dbReference>
<dbReference type="PANTHER" id="PTHR45657:SF1">
    <property type="entry name" value="CRAL-TRIO DOMAIN-CONTAINING PROTEIN YKL091C-RELATED"/>
    <property type="match status" value="1"/>
</dbReference>
<dbReference type="InterPro" id="IPR011074">
    <property type="entry name" value="CRAL/TRIO_N_dom"/>
</dbReference>
<evidence type="ECO:0000259" key="4">
    <source>
        <dbReference type="PROSITE" id="PS50191"/>
    </source>
</evidence>
<evidence type="ECO:0000313" key="5">
    <source>
        <dbReference type="EMBL" id="KAK3237613.1"/>
    </source>
</evidence>
<dbReference type="GO" id="GO:0005886">
    <property type="term" value="C:plasma membrane"/>
    <property type="evidence" value="ECO:0007669"/>
    <property type="project" value="UniProtKB-SubCell"/>
</dbReference>
<dbReference type="GO" id="GO:0000139">
    <property type="term" value="C:Golgi membrane"/>
    <property type="evidence" value="ECO:0007669"/>
    <property type="project" value="UniProtKB-SubCell"/>
</dbReference>
<evidence type="ECO:0000256" key="1">
    <source>
        <dbReference type="ARBA" id="ARBA00004202"/>
    </source>
</evidence>
<dbReference type="Proteomes" id="UP001190700">
    <property type="component" value="Unassembled WGS sequence"/>
</dbReference>
<dbReference type="Pfam" id="PF03765">
    <property type="entry name" value="CRAL_TRIO_N"/>
    <property type="match status" value="1"/>
</dbReference>
<dbReference type="SUPFAM" id="SSF52087">
    <property type="entry name" value="CRAL/TRIO domain"/>
    <property type="match status" value="1"/>
</dbReference>
<reference evidence="5 6" key="1">
    <citation type="journal article" date="2015" name="Genome Biol. Evol.">
        <title>Comparative Genomics of a Bacterivorous Green Alga Reveals Evolutionary Causalities and Consequences of Phago-Mixotrophic Mode of Nutrition.</title>
        <authorList>
            <person name="Burns J.A."/>
            <person name="Paasch A."/>
            <person name="Narechania A."/>
            <person name="Kim E."/>
        </authorList>
    </citation>
    <scope>NUCLEOTIDE SEQUENCE [LARGE SCALE GENOMIC DNA]</scope>
    <source>
        <strain evidence="5 6">PLY_AMNH</strain>
    </source>
</reference>
<comment type="caution">
    <text evidence="5">The sequence shown here is derived from an EMBL/GenBank/DDBJ whole genome shotgun (WGS) entry which is preliminary data.</text>
</comment>
<protein>
    <recommendedName>
        <fullName evidence="4">CRAL-TRIO domain-containing protein</fullName>
    </recommendedName>
</protein>
<dbReference type="InterPro" id="IPR036273">
    <property type="entry name" value="CRAL/TRIO_N_dom_sf"/>
</dbReference>
<proteinExistence type="inferred from homology"/>
<dbReference type="EMBL" id="LGRX02034511">
    <property type="protein sequence ID" value="KAK3237613.1"/>
    <property type="molecule type" value="Genomic_DNA"/>
</dbReference>
<comment type="similarity">
    <text evidence="3">Belongs to the SFH family.</text>
</comment>
<dbReference type="InterPro" id="IPR036865">
    <property type="entry name" value="CRAL-TRIO_dom_sf"/>
</dbReference>
<dbReference type="PROSITE" id="PS50191">
    <property type="entry name" value="CRAL_TRIO"/>
    <property type="match status" value="1"/>
</dbReference>
<dbReference type="Gene3D" id="3.40.525.10">
    <property type="entry name" value="CRAL-TRIO lipid binding domain"/>
    <property type="match status" value="1"/>
</dbReference>
<dbReference type="SMART" id="SM00516">
    <property type="entry name" value="SEC14"/>
    <property type="match status" value="1"/>
</dbReference>
<evidence type="ECO:0000256" key="2">
    <source>
        <dbReference type="ARBA" id="ARBA00004395"/>
    </source>
</evidence>
<evidence type="ECO:0000256" key="3">
    <source>
        <dbReference type="ARBA" id="ARBA00038020"/>
    </source>
</evidence>
<dbReference type="SUPFAM" id="SSF46938">
    <property type="entry name" value="CRAL/TRIO N-terminal domain"/>
    <property type="match status" value="1"/>
</dbReference>
<dbReference type="PANTHER" id="PTHR45657">
    <property type="entry name" value="CRAL-TRIO DOMAIN-CONTAINING PROTEIN YKL091C-RELATED"/>
    <property type="match status" value="1"/>
</dbReference>
<feature type="domain" description="CRAL-TRIO" evidence="4">
    <location>
        <begin position="120"/>
        <end position="296"/>
    </location>
</feature>
<dbReference type="InterPro" id="IPR051026">
    <property type="entry name" value="PI/PC_transfer"/>
</dbReference>
<dbReference type="AlphaFoldDB" id="A0AAE0BJA3"/>
<dbReference type="CDD" id="cd00170">
    <property type="entry name" value="SEC14"/>
    <property type="match status" value="1"/>
</dbReference>
<name>A0AAE0BJA3_9CHLO</name>
<keyword evidence="6" id="KW-1185">Reference proteome</keyword>